<evidence type="ECO:0000256" key="3">
    <source>
        <dbReference type="ARBA" id="ARBA00022989"/>
    </source>
</evidence>
<dbReference type="AlphaFoldDB" id="A0A0G1EIA3"/>
<evidence type="ECO:0000313" key="6">
    <source>
        <dbReference type="EMBL" id="KKS82751.1"/>
    </source>
</evidence>
<comment type="caution">
    <text evidence="6">The sequence shown here is derived from an EMBL/GenBank/DDBJ whole genome shotgun (WGS) entry which is preliminary data.</text>
</comment>
<evidence type="ECO:0000256" key="4">
    <source>
        <dbReference type="ARBA" id="ARBA00023136"/>
    </source>
</evidence>
<feature type="transmembrane region" description="Helical" evidence="5">
    <location>
        <begin position="302"/>
        <end position="321"/>
    </location>
</feature>
<evidence type="ECO:0000256" key="1">
    <source>
        <dbReference type="ARBA" id="ARBA00004141"/>
    </source>
</evidence>
<organism evidence="6 7">
    <name type="scientific">Candidatus Wolfebacteria bacterium GW2011_GWC1_43_10</name>
    <dbReference type="NCBI Taxonomy" id="1619011"/>
    <lineage>
        <taxon>Bacteria</taxon>
        <taxon>Candidatus Wolfeibacteriota</taxon>
    </lineage>
</organism>
<feature type="transmembrane region" description="Helical" evidence="5">
    <location>
        <begin position="278"/>
        <end position="296"/>
    </location>
</feature>
<dbReference type="Pfam" id="PF01040">
    <property type="entry name" value="UbiA"/>
    <property type="match status" value="1"/>
</dbReference>
<dbReference type="PANTHER" id="PTHR42723:SF1">
    <property type="entry name" value="CHLOROPHYLL SYNTHASE, CHLOROPLASTIC"/>
    <property type="match status" value="1"/>
</dbReference>
<feature type="transmembrane region" description="Helical" evidence="5">
    <location>
        <begin position="52"/>
        <end position="79"/>
    </location>
</feature>
<feature type="transmembrane region" description="Helical" evidence="5">
    <location>
        <begin position="342"/>
        <end position="362"/>
    </location>
</feature>
<dbReference type="Gene3D" id="1.20.120.1780">
    <property type="entry name" value="UbiA prenyltransferase"/>
    <property type="match status" value="1"/>
</dbReference>
<dbReference type="InterPro" id="IPR044878">
    <property type="entry name" value="UbiA_sf"/>
</dbReference>
<gene>
    <name evidence="6" type="ORF">UV58_C0005G0005</name>
</gene>
<dbReference type="Gene3D" id="1.10.357.140">
    <property type="entry name" value="UbiA prenyltransferase"/>
    <property type="match status" value="1"/>
</dbReference>
<feature type="transmembrane region" description="Helical" evidence="5">
    <location>
        <begin position="524"/>
        <end position="541"/>
    </location>
</feature>
<feature type="transmembrane region" description="Helical" evidence="5">
    <location>
        <begin position="498"/>
        <end position="515"/>
    </location>
</feature>
<feature type="transmembrane region" description="Helical" evidence="5">
    <location>
        <begin position="399"/>
        <end position="421"/>
    </location>
</feature>
<comment type="subcellular location">
    <subcellularLocation>
        <location evidence="1">Membrane</location>
        <topology evidence="1">Multi-pass membrane protein</topology>
    </subcellularLocation>
</comment>
<dbReference type="GO" id="GO:0016020">
    <property type="term" value="C:membrane"/>
    <property type="evidence" value="ECO:0007669"/>
    <property type="project" value="UniProtKB-SubCell"/>
</dbReference>
<evidence type="ECO:0000313" key="7">
    <source>
        <dbReference type="Proteomes" id="UP000034810"/>
    </source>
</evidence>
<keyword evidence="4 5" id="KW-0472">Membrane</keyword>
<sequence length="542" mass="61110">MISAVFVFLDRFLGKIESFKSNIFYWVFFFLGVVFFRYLLEGLAGLGVGKGFLPSFAFIHYFLWYGVVFLVAAFIIHVFSRKPISFILRLIVVFSPFILFPVIFPFIIGEPVNLSAHYVYLSDPLLLIKTIGNFFVDHGFSVSLRLQIATSLLALGAFVYWITKKWTRSLAAMLISYVLLILIGSLPSFVIFFQNPEGFYPTPFFLDLFYNHSQEILIGRGYFTQLSNNTFNFWFDSVLSAILFPLMILTVLLATFAHRKDFLKTIVKNCRLRKGFDFAVSIFLGMAAGFFFFGGIPPLNFLNIVALINVLLVGFLFYGATAFYDDVYDSKIDVISHPQRPIVAGAINQVNSLKISLGLAILSLLGALIISLHLFVFVLASLFLVFVYSSPPLRLKRFFLINTSLVALAFLFFVLGGFFTAFPQKTPADFPAAFAWLFFLTMVILVSLKDISDYEGDRAGGIKTLPVVLGPKTAKMILGGVLGLIIILIPLFLVEGSYFLNIWAIVFGVALFYLINRKNFSEKNTYLTTVFFLMIAAAYLIY</sequence>
<evidence type="ECO:0000256" key="2">
    <source>
        <dbReference type="ARBA" id="ARBA00022692"/>
    </source>
</evidence>
<accession>A0A0G1EIA3</accession>
<feature type="transmembrane region" description="Helical" evidence="5">
    <location>
        <begin position="170"/>
        <end position="193"/>
    </location>
</feature>
<dbReference type="InterPro" id="IPR000537">
    <property type="entry name" value="UbiA_prenyltransferase"/>
</dbReference>
<dbReference type="GO" id="GO:0016765">
    <property type="term" value="F:transferase activity, transferring alkyl or aryl (other than methyl) groups"/>
    <property type="evidence" value="ECO:0007669"/>
    <property type="project" value="InterPro"/>
</dbReference>
<feature type="transmembrane region" description="Helical" evidence="5">
    <location>
        <begin position="433"/>
        <end position="452"/>
    </location>
</feature>
<dbReference type="EMBL" id="LCFA01000005">
    <property type="protein sequence ID" value="KKS82751.1"/>
    <property type="molecule type" value="Genomic_DNA"/>
</dbReference>
<feature type="transmembrane region" description="Helical" evidence="5">
    <location>
        <begin position="144"/>
        <end position="163"/>
    </location>
</feature>
<feature type="transmembrane region" description="Helical" evidence="5">
    <location>
        <begin position="86"/>
        <end position="108"/>
    </location>
</feature>
<feature type="transmembrane region" description="Helical" evidence="5">
    <location>
        <begin position="473"/>
        <end position="492"/>
    </location>
</feature>
<protein>
    <submittedName>
        <fullName evidence="6">Bacteriochlorophyll/chlorophyll synthetase</fullName>
    </submittedName>
</protein>
<dbReference type="Proteomes" id="UP000034810">
    <property type="component" value="Unassembled WGS sequence"/>
</dbReference>
<name>A0A0G1EIA3_9BACT</name>
<proteinExistence type="predicted"/>
<feature type="transmembrane region" description="Helical" evidence="5">
    <location>
        <begin position="368"/>
        <end position="387"/>
    </location>
</feature>
<keyword evidence="2 5" id="KW-0812">Transmembrane</keyword>
<reference evidence="6 7" key="1">
    <citation type="journal article" date="2015" name="Nature">
        <title>rRNA introns, odd ribosomes, and small enigmatic genomes across a large radiation of phyla.</title>
        <authorList>
            <person name="Brown C.T."/>
            <person name="Hug L.A."/>
            <person name="Thomas B.C."/>
            <person name="Sharon I."/>
            <person name="Castelle C.J."/>
            <person name="Singh A."/>
            <person name="Wilkins M.J."/>
            <person name="Williams K.H."/>
            <person name="Banfield J.F."/>
        </authorList>
    </citation>
    <scope>NUCLEOTIDE SEQUENCE [LARGE SCALE GENOMIC DNA]</scope>
</reference>
<dbReference type="PANTHER" id="PTHR42723">
    <property type="entry name" value="CHLOROPHYLL SYNTHASE"/>
    <property type="match status" value="1"/>
</dbReference>
<evidence type="ECO:0000256" key="5">
    <source>
        <dbReference type="SAM" id="Phobius"/>
    </source>
</evidence>
<dbReference type="InterPro" id="IPR050475">
    <property type="entry name" value="Prenyltransferase_related"/>
</dbReference>
<feature type="transmembrane region" description="Helical" evidence="5">
    <location>
        <begin position="23"/>
        <end position="40"/>
    </location>
</feature>
<dbReference type="CDD" id="cd13956">
    <property type="entry name" value="PT_UbiA"/>
    <property type="match status" value="1"/>
</dbReference>
<feature type="transmembrane region" description="Helical" evidence="5">
    <location>
        <begin position="233"/>
        <end position="257"/>
    </location>
</feature>
<keyword evidence="3 5" id="KW-1133">Transmembrane helix</keyword>